<dbReference type="AlphaFoldDB" id="A0A0E9XI91"/>
<organism evidence="1">
    <name type="scientific">Anguilla anguilla</name>
    <name type="common">European freshwater eel</name>
    <name type="synonym">Muraena anguilla</name>
    <dbReference type="NCBI Taxonomy" id="7936"/>
    <lineage>
        <taxon>Eukaryota</taxon>
        <taxon>Metazoa</taxon>
        <taxon>Chordata</taxon>
        <taxon>Craniata</taxon>
        <taxon>Vertebrata</taxon>
        <taxon>Euteleostomi</taxon>
        <taxon>Actinopterygii</taxon>
        <taxon>Neopterygii</taxon>
        <taxon>Teleostei</taxon>
        <taxon>Anguilliformes</taxon>
        <taxon>Anguillidae</taxon>
        <taxon>Anguilla</taxon>
    </lineage>
</organism>
<name>A0A0E9XI91_ANGAN</name>
<evidence type="ECO:0000313" key="1">
    <source>
        <dbReference type="EMBL" id="JAI02370.1"/>
    </source>
</evidence>
<proteinExistence type="predicted"/>
<dbReference type="EMBL" id="GBXM01006208">
    <property type="protein sequence ID" value="JAI02370.1"/>
    <property type="molecule type" value="Transcribed_RNA"/>
</dbReference>
<accession>A0A0E9XI91</accession>
<sequence length="35" mass="4035">MPAWGFPGQPFKTTRYITHDFDIMILRFGSESSSI</sequence>
<reference evidence="1" key="2">
    <citation type="journal article" date="2015" name="Fish Shellfish Immunol.">
        <title>Early steps in the European eel (Anguilla anguilla)-Vibrio vulnificus interaction in the gills: Role of the RtxA13 toxin.</title>
        <authorList>
            <person name="Callol A."/>
            <person name="Pajuelo D."/>
            <person name="Ebbesson L."/>
            <person name="Teles M."/>
            <person name="MacKenzie S."/>
            <person name="Amaro C."/>
        </authorList>
    </citation>
    <scope>NUCLEOTIDE SEQUENCE</scope>
</reference>
<protein>
    <submittedName>
        <fullName evidence="1">Uncharacterized protein</fullName>
    </submittedName>
</protein>
<reference evidence="1" key="1">
    <citation type="submission" date="2014-11" db="EMBL/GenBank/DDBJ databases">
        <authorList>
            <person name="Amaro Gonzalez C."/>
        </authorList>
    </citation>
    <scope>NUCLEOTIDE SEQUENCE</scope>
</reference>